<dbReference type="InterPro" id="IPR001387">
    <property type="entry name" value="Cro/C1-type_HTH"/>
</dbReference>
<protein>
    <submittedName>
        <fullName evidence="2">XRE family transcriptional regulator</fullName>
    </submittedName>
</protein>
<dbReference type="Pfam" id="PF13560">
    <property type="entry name" value="HTH_31"/>
    <property type="match status" value="1"/>
</dbReference>
<dbReference type="Gene3D" id="3.30.450.180">
    <property type="match status" value="1"/>
</dbReference>
<dbReference type="OrthoDB" id="3291396at2"/>
<proteinExistence type="predicted"/>
<accession>A0A5J6HKG7</accession>
<dbReference type="Gene3D" id="1.10.260.40">
    <property type="entry name" value="lambda repressor-like DNA-binding domains"/>
    <property type="match status" value="1"/>
</dbReference>
<dbReference type="KEGG" id="salw:CP975_27540"/>
<evidence type="ECO:0000259" key="1">
    <source>
        <dbReference type="SMART" id="SM00530"/>
    </source>
</evidence>
<dbReference type="Proteomes" id="UP000326553">
    <property type="component" value="Chromosome"/>
</dbReference>
<dbReference type="InterPro" id="IPR010982">
    <property type="entry name" value="Lambda_DNA-bd_dom_sf"/>
</dbReference>
<gene>
    <name evidence="2" type="ORF">CP975_27540</name>
</gene>
<dbReference type="CDD" id="cd00093">
    <property type="entry name" value="HTH_XRE"/>
    <property type="match status" value="1"/>
</dbReference>
<dbReference type="AlphaFoldDB" id="A0A5J6HKG7"/>
<dbReference type="PANTHER" id="PTHR35010">
    <property type="entry name" value="BLL4672 PROTEIN-RELATED"/>
    <property type="match status" value="1"/>
</dbReference>
<dbReference type="PANTHER" id="PTHR35010:SF2">
    <property type="entry name" value="BLL4672 PROTEIN"/>
    <property type="match status" value="1"/>
</dbReference>
<organism evidence="2 3">
    <name type="scientific">Streptomyces alboniger</name>
    <dbReference type="NCBI Taxonomy" id="132473"/>
    <lineage>
        <taxon>Bacteria</taxon>
        <taxon>Bacillati</taxon>
        <taxon>Actinomycetota</taxon>
        <taxon>Actinomycetes</taxon>
        <taxon>Kitasatosporales</taxon>
        <taxon>Streptomycetaceae</taxon>
        <taxon>Streptomyces</taxon>
        <taxon>Streptomyces aurantiacus group</taxon>
    </lineage>
</organism>
<dbReference type="InterPro" id="IPR041413">
    <property type="entry name" value="MLTR_LBD"/>
</dbReference>
<dbReference type="SMART" id="SM00530">
    <property type="entry name" value="HTH_XRE"/>
    <property type="match status" value="1"/>
</dbReference>
<sequence>MRPYGADRVKTAYSANRFRGLPSLLRVWRLEAGLQMERGKALSQKEVAHKTGVSERWYRTLESGADVSLPPNVLDRLAETLRLGPDERMAIYAHALSGSTLTRPYSVESSSESADLEELEELVEWPQDVPAYLIDHTWTIIRHNAHMARWFPWVTEPSANLLRWVLTAPEAREQLLGWHDHVEHYLGQLRFALVNWPADPVLNDLLEHVLAIPECERIWQERPRVVAYRQGHQFHLRVPSASAEEVTVRSQVLLPASHPGWRFVILMLRQGGSR</sequence>
<name>A0A5J6HKG7_STRAD</name>
<dbReference type="GO" id="GO:0003677">
    <property type="term" value="F:DNA binding"/>
    <property type="evidence" value="ECO:0007669"/>
    <property type="project" value="InterPro"/>
</dbReference>
<evidence type="ECO:0000313" key="3">
    <source>
        <dbReference type="Proteomes" id="UP000326553"/>
    </source>
</evidence>
<dbReference type="Pfam" id="PF17765">
    <property type="entry name" value="MLTR_LBD"/>
    <property type="match status" value="1"/>
</dbReference>
<dbReference type="SUPFAM" id="SSF47413">
    <property type="entry name" value="lambda repressor-like DNA-binding domains"/>
    <property type="match status" value="1"/>
</dbReference>
<reference evidence="2 3" key="1">
    <citation type="submission" date="2017-09" db="EMBL/GenBank/DDBJ databases">
        <authorList>
            <person name="Lee N."/>
            <person name="Cho B.-K."/>
        </authorList>
    </citation>
    <scope>NUCLEOTIDE SEQUENCE [LARGE SCALE GENOMIC DNA]</scope>
    <source>
        <strain evidence="2 3">ATCC 12461</strain>
    </source>
</reference>
<keyword evidence="3" id="KW-1185">Reference proteome</keyword>
<evidence type="ECO:0000313" key="2">
    <source>
        <dbReference type="EMBL" id="QEV20799.1"/>
    </source>
</evidence>
<feature type="domain" description="HTH cro/C1-type" evidence="1">
    <location>
        <begin position="24"/>
        <end position="88"/>
    </location>
</feature>
<dbReference type="EMBL" id="CP023695">
    <property type="protein sequence ID" value="QEV20799.1"/>
    <property type="molecule type" value="Genomic_DNA"/>
</dbReference>